<evidence type="ECO:0000256" key="9">
    <source>
        <dbReference type="ARBA" id="ARBA00023002"/>
    </source>
</evidence>
<dbReference type="Proteomes" id="UP001175226">
    <property type="component" value="Unassembled WGS sequence"/>
</dbReference>
<evidence type="ECO:0000256" key="11">
    <source>
        <dbReference type="ARBA" id="ARBA00023033"/>
    </source>
</evidence>
<feature type="binding site" description="axial binding residue" evidence="13">
    <location>
        <position position="501"/>
    </location>
    <ligand>
        <name>heme</name>
        <dbReference type="ChEBI" id="CHEBI:30413"/>
    </ligand>
    <ligandPart>
        <name>Fe</name>
        <dbReference type="ChEBI" id="CHEBI:18248"/>
    </ligandPart>
</feature>
<dbReference type="PANTHER" id="PTHR24305">
    <property type="entry name" value="CYTOCHROME P450"/>
    <property type="match status" value="1"/>
</dbReference>
<keyword evidence="8" id="KW-1133">Transmembrane helix</keyword>
<organism evidence="14 15">
    <name type="scientific">Armillaria borealis</name>
    <dbReference type="NCBI Taxonomy" id="47425"/>
    <lineage>
        <taxon>Eukaryota</taxon>
        <taxon>Fungi</taxon>
        <taxon>Dikarya</taxon>
        <taxon>Basidiomycota</taxon>
        <taxon>Agaricomycotina</taxon>
        <taxon>Agaricomycetes</taxon>
        <taxon>Agaricomycetidae</taxon>
        <taxon>Agaricales</taxon>
        <taxon>Marasmiineae</taxon>
        <taxon>Physalacriaceae</taxon>
        <taxon>Armillaria</taxon>
    </lineage>
</organism>
<reference evidence="14" key="1">
    <citation type="submission" date="2023-06" db="EMBL/GenBank/DDBJ databases">
        <authorList>
            <consortium name="Lawrence Berkeley National Laboratory"/>
            <person name="Ahrendt S."/>
            <person name="Sahu N."/>
            <person name="Indic B."/>
            <person name="Wong-Bajracharya J."/>
            <person name="Merenyi Z."/>
            <person name="Ke H.-M."/>
            <person name="Monk M."/>
            <person name="Kocsube S."/>
            <person name="Drula E."/>
            <person name="Lipzen A."/>
            <person name="Balint B."/>
            <person name="Henrissat B."/>
            <person name="Andreopoulos B."/>
            <person name="Martin F.M."/>
            <person name="Harder C.B."/>
            <person name="Rigling D."/>
            <person name="Ford K.L."/>
            <person name="Foster G.D."/>
            <person name="Pangilinan J."/>
            <person name="Papanicolaou A."/>
            <person name="Barry K."/>
            <person name="LaButti K."/>
            <person name="Viragh M."/>
            <person name="Koriabine M."/>
            <person name="Yan M."/>
            <person name="Riley R."/>
            <person name="Champramary S."/>
            <person name="Plett K.L."/>
            <person name="Tsai I.J."/>
            <person name="Slot J."/>
            <person name="Sipos G."/>
            <person name="Plett J."/>
            <person name="Nagy L.G."/>
            <person name="Grigoriev I.V."/>
        </authorList>
    </citation>
    <scope>NUCLEOTIDE SEQUENCE</scope>
    <source>
        <strain evidence="14">FPL87.14</strain>
    </source>
</reference>
<dbReference type="PRINTS" id="PR00463">
    <property type="entry name" value="EP450I"/>
</dbReference>
<proteinExistence type="inferred from homology"/>
<evidence type="ECO:0000256" key="8">
    <source>
        <dbReference type="ARBA" id="ARBA00022989"/>
    </source>
</evidence>
<dbReference type="InterPro" id="IPR001128">
    <property type="entry name" value="Cyt_P450"/>
</dbReference>
<accession>A0AA39IDN2</accession>
<evidence type="ECO:0000313" key="14">
    <source>
        <dbReference type="EMBL" id="KAK0421631.1"/>
    </source>
</evidence>
<dbReference type="GO" id="GO:0005506">
    <property type="term" value="F:iron ion binding"/>
    <property type="evidence" value="ECO:0007669"/>
    <property type="project" value="InterPro"/>
</dbReference>
<evidence type="ECO:0000256" key="6">
    <source>
        <dbReference type="ARBA" id="ARBA00022692"/>
    </source>
</evidence>
<evidence type="ECO:0000256" key="3">
    <source>
        <dbReference type="ARBA" id="ARBA00004721"/>
    </source>
</evidence>
<comment type="subcellular location">
    <subcellularLocation>
        <location evidence="2">Membrane</location>
    </subcellularLocation>
</comment>
<keyword evidence="10 13" id="KW-0408">Iron</keyword>
<comment type="caution">
    <text evidence="14">The sequence shown here is derived from an EMBL/GenBank/DDBJ whole genome shotgun (WGS) entry which is preliminary data.</text>
</comment>
<comment type="similarity">
    <text evidence="4">Belongs to the cytochrome P450 family.</text>
</comment>
<evidence type="ECO:0000256" key="7">
    <source>
        <dbReference type="ARBA" id="ARBA00022723"/>
    </source>
</evidence>
<evidence type="ECO:0000256" key="12">
    <source>
        <dbReference type="ARBA" id="ARBA00023136"/>
    </source>
</evidence>
<dbReference type="GO" id="GO:0016705">
    <property type="term" value="F:oxidoreductase activity, acting on paired donors, with incorporation or reduction of molecular oxygen"/>
    <property type="evidence" value="ECO:0007669"/>
    <property type="project" value="InterPro"/>
</dbReference>
<comment type="cofactor">
    <cofactor evidence="1 13">
        <name>heme</name>
        <dbReference type="ChEBI" id="CHEBI:30413"/>
    </cofactor>
</comment>
<dbReference type="Gene3D" id="1.10.630.10">
    <property type="entry name" value="Cytochrome P450"/>
    <property type="match status" value="1"/>
</dbReference>
<gene>
    <name evidence="14" type="ORF">EV421DRAFT_2068666</name>
</gene>
<dbReference type="InterPro" id="IPR050121">
    <property type="entry name" value="Cytochrome_P450_monoxygenase"/>
</dbReference>
<evidence type="ECO:0000256" key="1">
    <source>
        <dbReference type="ARBA" id="ARBA00001971"/>
    </source>
</evidence>
<dbReference type="SUPFAM" id="SSF48264">
    <property type="entry name" value="Cytochrome P450"/>
    <property type="match status" value="1"/>
</dbReference>
<evidence type="ECO:0000313" key="15">
    <source>
        <dbReference type="Proteomes" id="UP001175226"/>
    </source>
</evidence>
<dbReference type="InterPro" id="IPR036396">
    <property type="entry name" value="Cyt_P450_sf"/>
</dbReference>
<sequence>MSPISIFVQAVSEAASDWGLTHLVTIRRLCYFIGALLTYKVIHRLFLYPYLLSPLRTVPGPPIGEPILGQSAKIFKYETGVVQREWVKKYGSVVRVVGPVGVERLIFMTPEALYQILVKGWLDYPRPRYLRNILGLVAGYGLLTVTGGEHRQMRKVMNPAFSIPNLMAQIDMYYEPIEGQVDCLIDVLSSQLPGPEGAVVPVYEWMSKATLDIICKTAFGYHTDSLHNPHNELAEAYEMLLSLQSGPNMARFIFFMLLPGGARFLSSDLAYRIRNVFSYIQFFATLTPLIDSMHRIRDISKRILDQKMKETSESGITADDTHTKKDIMSILVRARQADLHKDRTAYAMSDTAMIDQVLTFLGAGHETTASGLTWTLWLLANDKTSQQRLRDEVRPVMAAKLRPDYKTLKSMQWLDCVVMESLRVMPPVPLTVRKTAKTDYIEGFLVPKGTLLHICIRNVNTWQTIWGEDAEEFRPERWLNLPKTYNPAFSLLSFIAGPHGCIGKTMAIIEMKAVLAALITKFEFEPAYDGQQAQPSAAITMKPADGMPLRIRRVS</sequence>
<keyword evidence="15" id="KW-1185">Reference proteome</keyword>
<name>A0AA39IDN2_9AGAR</name>
<protein>
    <submittedName>
        <fullName evidence="14">Cytochrome P450</fullName>
    </submittedName>
</protein>
<evidence type="ECO:0000256" key="13">
    <source>
        <dbReference type="PIRSR" id="PIRSR602401-1"/>
    </source>
</evidence>
<comment type="pathway">
    <text evidence="3">Secondary metabolite biosynthesis; terpenoid biosynthesis.</text>
</comment>
<dbReference type="GO" id="GO:0004497">
    <property type="term" value="F:monooxygenase activity"/>
    <property type="evidence" value="ECO:0007669"/>
    <property type="project" value="UniProtKB-KW"/>
</dbReference>
<keyword evidence="11" id="KW-0503">Monooxygenase</keyword>
<evidence type="ECO:0000256" key="2">
    <source>
        <dbReference type="ARBA" id="ARBA00004370"/>
    </source>
</evidence>
<keyword evidence="5 13" id="KW-0349">Heme</keyword>
<keyword evidence="6" id="KW-0812">Transmembrane</keyword>
<dbReference type="Pfam" id="PF00067">
    <property type="entry name" value="p450"/>
    <property type="match status" value="1"/>
</dbReference>
<evidence type="ECO:0000256" key="4">
    <source>
        <dbReference type="ARBA" id="ARBA00010617"/>
    </source>
</evidence>
<dbReference type="GO" id="GO:0020037">
    <property type="term" value="F:heme binding"/>
    <property type="evidence" value="ECO:0007669"/>
    <property type="project" value="InterPro"/>
</dbReference>
<keyword evidence="7 13" id="KW-0479">Metal-binding</keyword>
<evidence type="ECO:0000256" key="10">
    <source>
        <dbReference type="ARBA" id="ARBA00023004"/>
    </source>
</evidence>
<evidence type="ECO:0000256" key="5">
    <source>
        <dbReference type="ARBA" id="ARBA00022617"/>
    </source>
</evidence>
<dbReference type="PRINTS" id="PR00385">
    <property type="entry name" value="P450"/>
</dbReference>
<dbReference type="AlphaFoldDB" id="A0AA39IDN2"/>
<keyword evidence="9" id="KW-0560">Oxidoreductase</keyword>
<dbReference type="EMBL" id="JAUEPT010000413">
    <property type="protein sequence ID" value="KAK0421631.1"/>
    <property type="molecule type" value="Genomic_DNA"/>
</dbReference>
<dbReference type="PANTHER" id="PTHR24305:SF166">
    <property type="entry name" value="CYTOCHROME P450 12A4, MITOCHONDRIAL-RELATED"/>
    <property type="match status" value="1"/>
</dbReference>
<dbReference type="GO" id="GO:0016020">
    <property type="term" value="C:membrane"/>
    <property type="evidence" value="ECO:0007669"/>
    <property type="project" value="UniProtKB-SubCell"/>
</dbReference>
<keyword evidence="12" id="KW-0472">Membrane</keyword>
<dbReference type="InterPro" id="IPR002401">
    <property type="entry name" value="Cyt_P450_E_grp-I"/>
</dbReference>